<evidence type="ECO:0000256" key="4">
    <source>
        <dbReference type="RuleBase" id="RU003357"/>
    </source>
</evidence>
<evidence type="ECO:0000256" key="3">
    <source>
        <dbReference type="ARBA" id="ARBA00023237"/>
    </source>
</evidence>
<name>A0A1M5YXF1_9GAMM</name>
<dbReference type="InterPro" id="IPR012910">
    <property type="entry name" value="Plug_dom"/>
</dbReference>
<keyword evidence="2 4" id="KW-0472">Membrane</keyword>
<keyword evidence="3" id="KW-0998">Cell outer membrane</keyword>
<dbReference type="RefSeq" id="WP_067664850.1">
    <property type="nucleotide sequence ID" value="NZ_FQXG01000008.1"/>
</dbReference>
<dbReference type="Gene3D" id="2.40.170.20">
    <property type="entry name" value="TonB-dependent receptor, beta-barrel domain"/>
    <property type="match status" value="1"/>
</dbReference>
<evidence type="ECO:0000256" key="5">
    <source>
        <dbReference type="SAM" id="SignalP"/>
    </source>
</evidence>
<protein>
    <submittedName>
        <fullName evidence="8">TonB-dependent receptor</fullName>
    </submittedName>
</protein>
<comment type="subcellular location">
    <subcellularLocation>
        <location evidence="1 4">Cell outer membrane</location>
    </subcellularLocation>
</comment>
<accession>A0A1M5YXF1</accession>
<organism evidence="8 9">
    <name type="scientific">Ferrimonas marina</name>
    <dbReference type="NCBI Taxonomy" id="299255"/>
    <lineage>
        <taxon>Bacteria</taxon>
        <taxon>Pseudomonadati</taxon>
        <taxon>Pseudomonadota</taxon>
        <taxon>Gammaproteobacteria</taxon>
        <taxon>Alteromonadales</taxon>
        <taxon>Ferrimonadaceae</taxon>
        <taxon>Ferrimonas</taxon>
    </lineage>
</organism>
<dbReference type="AlphaFoldDB" id="A0A1M5YXF1"/>
<dbReference type="PANTHER" id="PTHR40980">
    <property type="entry name" value="PLUG DOMAIN-CONTAINING PROTEIN"/>
    <property type="match status" value="1"/>
</dbReference>
<dbReference type="PANTHER" id="PTHR40980:SF3">
    <property type="entry name" value="TONB-DEPENDENT RECEPTOR-LIKE BETA-BARREL DOMAIN-CONTAINING PROTEIN"/>
    <property type="match status" value="1"/>
</dbReference>
<evidence type="ECO:0000259" key="6">
    <source>
        <dbReference type="Pfam" id="PF00593"/>
    </source>
</evidence>
<keyword evidence="9" id="KW-1185">Reference proteome</keyword>
<keyword evidence="4" id="KW-0798">TonB box</keyword>
<feature type="signal peptide" evidence="5">
    <location>
        <begin position="1"/>
        <end position="29"/>
    </location>
</feature>
<dbReference type="Proteomes" id="UP000184268">
    <property type="component" value="Unassembled WGS sequence"/>
</dbReference>
<proteinExistence type="inferred from homology"/>
<evidence type="ECO:0000313" key="9">
    <source>
        <dbReference type="Proteomes" id="UP000184268"/>
    </source>
</evidence>
<feature type="domain" description="TonB-dependent receptor-like beta-barrel" evidence="6">
    <location>
        <begin position="508"/>
        <end position="963"/>
    </location>
</feature>
<reference evidence="8 9" key="1">
    <citation type="submission" date="2016-11" db="EMBL/GenBank/DDBJ databases">
        <authorList>
            <person name="Jaros S."/>
            <person name="Januszkiewicz K."/>
            <person name="Wedrychowicz H."/>
        </authorList>
    </citation>
    <scope>NUCLEOTIDE SEQUENCE [LARGE SCALE GENOMIC DNA]</scope>
    <source>
        <strain evidence="8 9">DSM 16917</strain>
    </source>
</reference>
<dbReference type="InterPro" id="IPR036942">
    <property type="entry name" value="Beta-barrel_TonB_sf"/>
</dbReference>
<dbReference type="SUPFAM" id="SSF56935">
    <property type="entry name" value="Porins"/>
    <property type="match status" value="1"/>
</dbReference>
<dbReference type="EMBL" id="FQXG01000008">
    <property type="protein sequence ID" value="SHI16253.1"/>
    <property type="molecule type" value="Genomic_DNA"/>
</dbReference>
<dbReference type="STRING" id="299255.SAMN02745129_4544"/>
<dbReference type="GO" id="GO:0009279">
    <property type="term" value="C:cell outer membrane"/>
    <property type="evidence" value="ECO:0007669"/>
    <property type="project" value="UniProtKB-SubCell"/>
</dbReference>
<dbReference type="InterPro" id="IPR000531">
    <property type="entry name" value="Beta-barrel_TonB"/>
</dbReference>
<dbReference type="InterPro" id="IPR010104">
    <property type="entry name" value="TonB_rcpt_bac"/>
</dbReference>
<dbReference type="Pfam" id="PF00593">
    <property type="entry name" value="TonB_dep_Rec_b-barrel"/>
    <property type="match status" value="1"/>
</dbReference>
<dbReference type="OrthoDB" id="8727862at2"/>
<comment type="similarity">
    <text evidence="4">Belongs to the TonB-dependent receptor family.</text>
</comment>
<dbReference type="InterPro" id="IPR037066">
    <property type="entry name" value="Plug_dom_sf"/>
</dbReference>
<feature type="chain" id="PRO_5009915374" evidence="5">
    <location>
        <begin position="30"/>
        <end position="996"/>
    </location>
</feature>
<sequence length="996" mass="108615">MTSVTFKKTKLATSLSLALGVGVMAPAHAEEEGSTDNVEVIEVRGLRGSVVKSMDMKRGSDGIVDTINAEDIGKFPDSNLAESLQRITGVAIDRQNGEGSRVTVRGFGPDQNLVLLNGRQMPVTTGSRSFEFDNIASEAISGVVVEKTSTAHNPTGGIGATIDVLTQRPLNAPGMKASFGVKALDDTSAEDGSITPELSALYSNTFADDKFGVLVSASYQERESGNRQAQVGTGWRSFPGVVDQDWSGNNAEWGGVPKDDNQINRPGDDDVYSVPQTTIYRFEEQQRERLNGQLVLQYEPIESVRATVDYTYMRNDVDTQHNDVSAWYNFVPSQSTWSDGPVSSPLVYSELYPGGGVDLSMAAGHSATRDEGGSLGFNVTWDVNDRLSLELDYHDSYAEQTPNGPWGSNANLSTAAFIRNSSATDFTGDIPVLAVGTDKPLEPTDMVVTGSVFGNAQNRAEIEQWQLHGSYYIGEGGSSIDFGVALTTVSNHTQEVNVQRNDWGGVGSPGDMDPAWFPADTVLDKFDGSMGDFSDYQGDASTTPLNTIFMWDFEAVRAFAAENYDSSVVGDCGNGFCPSTNYDIDRFTEEESLSAYFQYNLEGELGSRPYDFHVGVRYEDTDVTSTSKVTNYTTATWIAETEIALNADGSVFDTATGNYDYWLPNVNFNIEVIDDVYLRAAYSQTIGRPDYTSIQGGTVLGTLANRGGGSGDGGNPGLLPLESTNYDLSAEWYFTEASYVSVGFFMKEVTNFIDSTPFEESFGIADPSNGQYVNEAIAAGATTAIEQRQWIFDNYGPNSANPDPNVTMNPANGNIEITGGANDEDMSFLITRPSNDDREQTIDGWEFALQHFFGDTGFGFQANYTLVNADEEYNNFNLNRPGDDPQNVIVGISDTANLVAMYENYGFQVRVAYNWRDEFLNSTGQDTGANPQYTEAYSQIDFNVSYDIPVVDGLTVFLEGINVTEEETRVHGRSSYQVLNYTETGARYALGARYTF</sequence>
<evidence type="ECO:0000313" key="8">
    <source>
        <dbReference type="EMBL" id="SHI16253.1"/>
    </source>
</evidence>
<evidence type="ECO:0000256" key="2">
    <source>
        <dbReference type="ARBA" id="ARBA00023136"/>
    </source>
</evidence>
<dbReference type="NCBIfam" id="TIGR01782">
    <property type="entry name" value="TonB-Xanth-Caul"/>
    <property type="match status" value="1"/>
</dbReference>
<keyword evidence="5" id="KW-0732">Signal</keyword>
<evidence type="ECO:0000259" key="7">
    <source>
        <dbReference type="Pfam" id="PF07715"/>
    </source>
</evidence>
<gene>
    <name evidence="8" type="ORF">SAMN02745129_4544</name>
</gene>
<dbReference type="Gene3D" id="2.170.130.10">
    <property type="entry name" value="TonB-dependent receptor, plug domain"/>
    <property type="match status" value="1"/>
</dbReference>
<feature type="domain" description="TonB-dependent receptor plug" evidence="7">
    <location>
        <begin position="58"/>
        <end position="160"/>
    </location>
</feature>
<keyword evidence="8" id="KW-0675">Receptor</keyword>
<evidence type="ECO:0000256" key="1">
    <source>
        <dbReference type="ARBA" id="ARBA00004442"/>
    </source>
</evidence>
<dbReference type="Pfam" id="PF07715">
    <property type="entry name" value="Plug"/>
    <property type="match status" value="1"/>
</dbReference>